<dbReference type="GO" id="GO:0015297">
    <property type="term" value="F:antiporter activity"/>
    <property type="evidence" value="ECO:0007669"/>
    <property type="project" value="InterPro"/>
</dbReference>
<keyword evidence="4 7" id="KW-0812">Transmembrane</keyword>
<feature type="transmembrane region" description="Helical" evidence="7">
    <location>
        <begin position="373"/>
        <end position="399"/>
    </location>
</feature>
<evidence type="ECO:0000256" key="2">
    <source>
        <dbReference type="ARBA" id="ARBA00005551"/>
    </source>
</evidence>
<feature type="transmembrane region" description="Helical" evidence="7">
    <location>
        <begin position="188"/>
        <end position="211"/>
    </location>
</feature>
<feature type="domain" description="RCK N-terminal" evidence="9">
    <location>
        <begin position="432"/>
        <end position="545"/>
    </location>
</feature>
<dbReference type="EMBL" id="AP009386">
    <property type="protein sequence ID" value="BAG45984.1"/>
    <property type="molecule type" value="Genomic_DNA"/>
</dbReference>
<evidence type="ECO:0000256" key="4">
    <source>
        <dbReference type="ARBA" id="ARBA00022692"/>
    </source>
</evidence>
<feature type="transmembrane region" description="Helical" evidence="7">
    <location>
        <begin position="148"/>
        <end position="168"/>
    </location>
</feature>
<protein>
    <submittedName>
        <fullName evidence="10">CPA2 family monovalent cation:H+ antiporter-2</fullName>
    </submittedName>
</protein>
<dbReference type="GO" id="GO:1902600">
    <property type="term" value="P:proton transmembrane transport"/>
    <property type="evidence" value="ECO:0007669"/>
    <property type="project" value="InterPro"/>
</dbReference>
<keyword evidence="3" id="KW-0813">Transport</keyword>
<dbReference type="PANTHER" id="PTHR42751">
    <property type="entry name" value="SODIUM/HYDROGEN EXCHANGER FAMILY/TRKA DOMAIN PROTEIN"/>
    <property type="match status" value="1"/>
</dbReference>
<dbReference type="Gene3D" id="1.20.1530.20">
    <property type="match status" value="1"/>
</dbReference>
<evidence type="ECO:0000313" key="10">
    <source>
        <dbReference type="EMBL" id="BAG45984.1"/>
    </source>
</evidence>
<evidence type="ECO:0000313" key="11">
    <source>
        <dbReference type="Proteomes" id="UP000008815"/>
    </source>
</evidence>
<dbReference type="InterPro" id="IPR036291">
    <property type="entry name" value="NAD(P)-bd_dom_sf"/>
</dbReference>
<dbReference type="GO" id="GO:0016020">
    <property type="term" value="C:membrane"/>
    <property type="evidence" value="ECO:0007669"/>
    <property type="project" value="UniProtKB-SubCell"/>
</dbReference>
<proteinExistence type="inferred from homology"/>
<evidence type="ECO:0000259" key="8">
    <source>
        <dbReference type="Pfam" id="PF00999"/>
    </source>
</evidence>
<evidence type="ECO:0000256" key="3">
    <source>
        <dbReference type="ARBA" id="ARBA00022448"/>
    </source>
</evidence>
<dbReference type="Pfam" id="PF02254">
    <property type="entry name" value="TrkA_N"/>
    <property type="match status" value="1"/>
</dbReference>
<name>A0A0H3KLS9_BURM1</name>
<dbReference type="Proteomes" id="UP000008815">
    <property type="component" value="Chromosome 2"/>
</dbReference>
<dbReference type="KEGG" id="bmj:BMULJ_04127"/>
<dbReference type="KEGG" id="bmu:Bmul_4379"/>
<dbReference type="HOGENOM" id="CLU_005126_9_1_4"/>
<evidence type="ECO:0000256" key="1">
    <source>
        <dbReference type="ARBA" id="ARBA00004141"/>
    </source>
</evidence>
<gene>
    <name evidence="10" type="ordered locus">BMULJ_04127</name>
</gene>
<dbReference type="Pfam" id="PF00999">
    <property type="entry name" value="Na_H_Exchanger"/>
    <property type="match status" value="1"/>
</dbReference>
<feature type="domain" description="Cation/H+ exchanger transmembrane" evidence="8">
    <location>
        <begin position="17"/>
        <end position="390"/>
    </location>
</feature>
<feature type="transmembrane region" description="Helical" evidence="7">
    <location>
        <begin position="63"/>
        <end position="82"/>
    </location>
</feature>
<dbReference type="InterPro" id="IPR003148">
    <property type="entry name" value="RCK_N"/>
</dbReference>
<keyword evidence="5 7" id="KW-1133">Transmembrane helix</keyword>
<feature type="transmembrane region" description="Helical" evidence="7">
    <location>
        <begin position="89"/>
        <end position="108"/>
    </location>
</feature>
<dbReference type="InterPro" id="IPR006153">
    <property type="entry name" value="Cation/H_exchanger_TM"/>
</dbReference>
<keyword evidence="11" id="KW-1185">Reference proteome</keyword>
<dbReference type="STRING" id="395019.BMULJ_04127"/>
<dbReference type="PANTHER" id="PTHR42751:SF1">
    <property type="entry name" value="CATION_PROTON ANTIPORTER YBAL-RELATED"/>
    <property type="match status" value="1"/>
</dbReference>
<reference evidence="10 11" key="1">
    <citation type="submission" date="2007-04" db="EMBL/GenBank/DDBJ databases">
        <title>Complete genome sequence of Burkholderia multivorans ATCC 17616.</title>
        <authorList>
            <person name="Ohtsubo Y."/>
            <person name="Yamashita A."/>
            <person name="Kurokawa K."/>
            <person name="Takami H."/>
            <person name="Yuhara S."/>
            <person name="Nishiyama E."/>
            <person name="Endo R."/>
            <person name="Miyazaki R."/>
            <person name="Ono A."/>
            <person name="Yano K."/>
            <person name="Ito M."/>
            <person name="Sota M."/>
            <person name="Yuji N."/>
            <person name="Hattori M."/>
            <person name="Tsuda M."/>
        </authorList>
    </citation>
    <scope>NUCLEOTIDE SEQUENCE [LARGE SCALE GENOMIC DNA]</scope>
    <source>
        <strain evidence="11">ATCC 17616 / 249</strain>
    </source>
</reference>
<dbReference type="SUPFAM" id="SSF51735">
    <property type="entry name" value="NAD(P)-binding Rossmann-fold domains"/>
    <property type="match status" value="1"/>
</dbReference>
<organism evidence="10 11">
    <name type="scientific">Burkholderia multivorans (strain ATCC 17616 / 249)</name>
    <dbReference type="NCBI Taxonomy" id="395019"/>
    <lineage>
        <taxon>Bacteria</taxon>
        <taxon>Pseudomonadati</taxon>
        <taxon>Pseudomonadota</taxon>
        <taxon>Betaproteobacteria</taxon>
        <taxon>Burkholderiales</taxon>
        <taxon>Burkholderiaceae</taxon>
        <taxon>Burkholderia</taxon>
        <taxon>Burkholderia cepacia complex</taxon>
    </lineage>
</organism>
<dbReference type="GO" id="GO:0006813">
    <property type="term" value="P:potassium ion transport"/>
    <property type="evidence" value="ECO:0007669"/>
    <property type="project" value="InterPro"/>
</dbReference>
<dbReference type="RefSeq" id="WP_012217105.1">
    <property type="nucleotide sequence ID" value="NC_010086.1"/>
</dbReference>
<evidence type="ECO:0000259" key="9">
    <source>
        <dbReference type="Pfam" id="PF02254"/>
    </source>
</evidence>
<feature type="transmembrane region" description="Helical" evidence="7">
    <location>
        <begin position="310"/>
        <end position="332"/>
    </location>
</feature>
<evidence type="ECO:0000256" key="7">
    <source>
        <dbReference type="SAM" id="Phobius"/>
    </source>
</evidence>
<feature type="transmembrane region" description="Helical" evidence="7">
    <location>
        <begin position="33"/>
        <end position="51"/>
    </location>
</feature>
<evidence type="ECO:0000256" key="5">
    <source>
        <dbReference type="ARBA" id="ARBA00022989"/>
    </source>
</evidence>
<evidence type="ECO:0000256" key="6">
    <source>
        <dbReference type="ARBA" id="ARBA00023136"/>
    </source>
</evidence>
<accession>A0A0H3KLS9</accession>
<feature type="transmembrane region" description="Helical" evidence="7">
    <location>
        <begin position="6"/>
        <end position="26"/>
    </location>
</feature>
<feature type="transmembrane region" description="Helical" evidence="7">
    <location>
        <begin position="339"/>
        <end position="361"/>
    </location>
</feature>
<keyword evidence="6 7" id="KW-0472">Membrane</keyword>
<dbReference type="InterPro" id="IPR038770">
    <property type="entry name" value="Na+/solute_symporter_sf"/>
</dbReference>
<dbReference type="Gene3D" id="3.40.50.720">
    <property type="entry name" value="NAD(P)-binding Rossmann-like Domain"/>
    <property type="match status" value="1"/>
</dbReference>
<dbReference type="AlphaFoldDB" id="A0A0H3KLS9"/>
<feature type="transmembrane region" description="Helical" evidence="7">
    <location>
        <begin position="231"/>
        <end position="247"/>
    </location>
</feature>
<dbReference type="eggNOG" id="COG1226">
    <property type="taxonomic scope" value="Bacteria"/>
</dbReference>
<feature type="transmembrane region" description="Helical" evidence="7">
    <location>
        <begin position="114"/>
        <end position="136"/>
    </location>
</feature>
<comment type="similarity">
    <text evidence="2">Belongs to the monovalent cation:proton antiporter 2 (CPA2) transporter (TC 2.A.37) family.</text>
</comment>
<sequence length="571" mass="59594">MPHDVSLIALLAAGFGLAMIFGYLASLLKMPPLVGYLLAGIVIGPGTPGFVGDLSLAQQLAEVGVMLLMFGVGLHFSLGDLLAVRKIALPGAIVQITVATLLGGGLALTWGWSIGAALVFGLALSVASTVVLLRALEGRGLVETVNGRIAVGWLVVEDLVMVLVLVLLPPVAGLLGGSPPGGEHAPGGGVWSTLGVTMLKVAAFIALMLIVGKRVFPRILWLVARTGSRELFTLCMIAAAVGIAFGAAKLFDVSFALGAFFAGMMMRESEFSRRAADETLPLRDAFSVLFFISVGMLFDPKVLLDEPLHVVEVAAIVLIGKTLAAVALVVAFRYPLNTALIVGAGLAQIGEFSFILAGLGRSLGLLSAEGQNLILAVALISIALNSVAFAAIDPALAWIRKRSAFARRLEARDDPLAALPMSTPQTHLTGQVVIVGYGKVGTRIARALDEHGIAYVVVEQNREIVEKLRAGGVAAVSGDAIEPIVLVQAHIARAGMLVVTLPDVFDVRQIVEISRTLNPTLEVVLCTNSSDEAALLASEGIGTVFMGETELARGMTEHVLGRMAKPVAASH</sequence>
<comment type="subcellular location">
    <subcellularLocation>
        <location evidence="1">Membrane</location>
        <topology evidence="1">Multi-pass membrane protein</topology>
    </subcellularLocation>
</comment>
<dbReference type="eggNOG" id="COG4651">
    <property type="taxonomic scope" value="Bacteria"/>
</dbReference>